<accession>D6RQH5</accession>
<dbReference type="OMA" id="WNCQRRI"/>
<comment type="caution">
    <text evidence="2">The sequence shown here is derived from an EMBL/GenBank/DDBJ whole genome shotgun (WGS) entry which is preliminary data.</text>
</comment>
<dbReference type="AlphaFoldDB" id="D6RQH5"/>
<evidence type="ECO:0000313" key="2">
    <source>
        <dbReference type="EMBL" id="EFI26791.1"/>
    </source>
</evidence>
<keyword evidence="1" id="KW-0472">Membrane</keyword>
<feature type="transmembrane region" description="Helical" evidence="1">
    <location>
        <begin position="6"/>
        <end position="27"/>
    </location>
</feature>
<gene>
    <name evidence="2" type="ORF">CC1G_15714</name>
</gene>
<feature type="transmembrane region" description="Helical" evidence="1">
    <location>
        <begin position="39"/>
        <end position="58"/>
    </location>
</feature>
<proteinExistence type="predicted"/>
<evidence type="ECO:0000256" key="1">
    <source>
        <dbReference type="SAM" id="Phobius"/>
    </source>
</evidence>
<sequence>MAFGASSVLIVVSMMLAEAIMFIRLYALSGHKKRMCAWLLFQFLGVHVTVFVVFSLFVKSVKFIPSPLSSIPGCIPYRFDSHKLLIVFGMVVASQLGKLLRFTNVENGDDGIHKFRSSGSPILLVFYRDGFFYFVSLTLVTIGNIIFDRRAPPELRFMLTLPQGVLHSVLACRLILHIYDFARRELYDSRGWGGDKTGTGLDFARDPTTHHDTFGDSEETTVAGFGTRSGVSV</sequence>
<dbReference type="STRING" id="240176.D6RQH5"/>
<dbReference type="InParanoid" id="D6RQH5"/>
<reference evidence="2 3" key="1">
    <citation type="journal article" date="2010" name="Proc. Natl. Acad. Sci. U.S.A.">
        <title>Insights into evolution of multicellular fungi from the assembled chromosomes of the mushroom Coprinopsis cinerea (Coprinus cinereus).</title>
        <authorList>
            <person name="Stajich J.E."/>
            <person name="Wilke S.K."/>
            <person name="Ahren D."/>
            <person name="Au C.H."/>
            <person name="Birren B.W."/>
            <person name="Borodovsky M."/>
            <person name="Burns C."/>
            <person name="Canback B."/>
            <person name="Casselton L.A."/>
            <person name="Cheng C.K."/>
            <person name="Deng J."/>
            <person name="Dietrich F.S."/>
            <person name="Fargo D.C."/>
            <person name="Farman M.L."/>
            <person name="Gathman A.C."/>
            <person name="Goldberg J."/>
            <person name="Guigo R."/>
            <person name="Hoegger P.J."/>
            <person name="Hooker J.B."/>
            <person name="Huggins A."/>
            <person name="James T.Y."/>
            <person name="Kamada T."/>
            <person name="Kilaru S."/>
            <person name="Kodira C."/>
            <person name="Kues U."/>
            <person name="Kupfer D."/>
            <person name="Kwan H.S."/>
            <person name="Lomsadze A."/>
            <person name="Li W."/>
            <person name="Lilly W.W."/>
            <person name="Ma L.J."/>
            <person name="Mackey A.J."/>
            <person name="Manning G."/>
            <person name="Martin F."/>
            <person name="Muraguchi H."/>
            <person name="Natvig D.O."/>
            <person name="Palmerini H."/>
            <person name="Ramesh M.A."/>
            <person name="Rehmeyer C.J."/>
            <person name="Roe B.A."/>
            <person name="Shenoy N."/>
            <person name="Stanke M."/>
            <person name="Ter-Hovhannisyan V."/>
            <person name="Tunlid A."/>
            <person name="Velagapudi R."/>
            <person name="Vision T.J."/>
            <person name="Zeng Q."/>
            <person name="Zolan M.E."/>
            <person name="Pukkila P.J."/>
        </authorList>
    </citation>
    <scope>NUCLEOTIDE SEQUENCE [LARGE SCALE GENOMIC DNA]</scope>
    <source>
        <strain evidence="3">Okayama-7 / 130 / ATCC MYA-4618 / FGSC 9003</strain>
    </source>
</reference>
<organism evidence="2 3">
    <name type="scientific">Coprinopsis cinerea (strain Okayama-7 / 130 / ATCC MYA-4618 / FGSC 9003)</name>
    <name type="common">Inky cap fungus</name>
    <name type="synonym">Hormographiella aspergillata</name>
    <dbReference type="NCBI Taxonomy" id="240176"/>
    <lineage>
        <taxon>Eukaryota</taxon>
        <taxon>Fungi</taxon>
        <taxon>Dikarya</taxon>
        <taxon>Basidiomycota</taxon>
        <taxon>Agaricomycotina</taxon>
        <taxon>Agaricomycetes</taxon>
        <taxon>Agaricomycetidae</taxon>
        <taxon>Agaricales</taxon>
        <taxon>Agaricineae</taxon>
        <taxon>Psathyrellaceae</taxon>
        <taxon>Coprinopsis</taxon>
    </lineage>
</organism>
<dbReference type="GeneID" id="9379047"/>
<dbReference type="EMBL" id="AACS02000011">
    <property type="protein sequence ID" value="EFI26791.1"/>
    <property type="molecule type" value="Genomic_DNA"/>
</dbReference>
<dbReference type="Proteomes" id="UP000001861">
    <property type="component" value="Unassembled WGS sequence"/>
</dbReference>
<evidence type="ECO:0000313" key="3">
    <source>
        <dbReference type="Proteomes" id="UP000001861"/>
    </source>
</evidence>
<protein>
    <recommendedName>
        <fullName evidence="4">Integral membrane protein</fullName>
    </recommendedName>
</protein>
<feature type="transmembrane region" description="Helical" evidence="1">
    <location>
        <begin position="130"/>
        <end position="147"/>
    </location>
</feature>
<dbReference type="RefSeq" id="XP_002910285.1">
    <property type="nucleotide sequence ID" value="XM_002910239.1"/>
</dbReference>
<evidence type="ECO:0008006" key="4">
    <source>
        <dbReference type="Google" id="ProtNLM"/>
    </source>
</evidence>
<dbReference type="KEGG" id="cci:CC1G_15714"/>
<keyword evidence="3" id="KW-1185">Reference proteome</keyword>
<keyword evidence="1" id="KW-0812">Transmembrane</keyword>
<dbReference type="VEuPathDB" id="FungiDB:CC1G_15714"/>
<dbReference type="HOGENOM" id="CLU_1189860_0_0_1"/>
<dbReference type="OrthoDB" id="2675435at2759"/>
<keyword evidence="1" id="KW-1133">Transmembrane helix</keyword>
<name>D6RQH5_COPC7</name>